<dbReference type="Proteomes" id="UP000031631">
    <property type="component" value="Chromosome"/>
</dbReference>
<dbReference type="InterPro" id="IPR011330">
    <property type="entry name" value="Glyco_hydro/deAcase_b/a-brl"/>
</dbReference>
<evidence type="ECO:0000313" key="2">
    <source>
        <dbReference type="EMBL" id="BAO44404.1"/>
    </source>
</evidence>
<sequence>MRIALKIDVSTLNAATVGVPRLLKLFEEYQVTASFFFAVDFSGKGKGLLGKAASLLAKSGKAEMSLRESLLAVADAGHEIGLQSNDASAWCKQAAFADADWTSHQLALGMENFEELLGHAPNRFAAPCWQVNAHLFSMEERLEFRYASDVRGKYPFFPSLHNVVSNCPQIPTTLPTLSELMLQPEIGLEQAHEFLYAESRRVLPSGHVYSASADQEGIAHLEFMEKMLIMWKGQEGSLRTLGEIRRELDLEKLPVHQVGWAEVPGRREHLASQSLKVET</sequence>
<protein>
    <submittedName>
        <fullName evidence="2">Polysaccharide deacetylase</fullName>
    </submittedName>
</protein>
<dbReference type="GO" id="GO:0005975">
    <property type="term" value="P:carbohydrate metabolic process"/>
    <property type="evidence" value="ECO:0007669"/>
    <property type="project" value="InterPro"/>
</dbReference>
<dbReference type="Gene3D" id="3.20.20.370">
    <property type="entry name" value="Glycoside hydrolase/deacetylase"/>
    <property type="match status" value="1"/>
</dbReference>
<accession>A0A7U6GIS5</accession>
<dbReference type="EMBL" id="AP012273">
    <property type="protein sequence ID" value="BAO44404.1"/>
    <property type="molecule type" value="Genomic_DNA"/>
</dbReference>
<dbReference type="KEGG" id="tbn:TBH_C1483"/>
<organism evidence="2 3">
    <name type="scientific">Thiolapillus brandeum</name>
    <dbReference type="NCBI Taxonomy" id="1076588"/>
    <lineage>
        <taxon>Bacteria</taxon>
        <taxon>Pseudomonadati</taxon>
        <taxon>Pseudomonadota</taxon>
        <taxon>Gammaproteobacteria</taxon>
        <taxon>Chromatiales</taxon>
        <taxon>Sedimenticolaceae</taxon>
        <taxon>Thiolapillus</taxon>
    </lineage>
</organism>
<keyword evidence="3" id="KW-1185">Reference proteome</keyword>
<dbReference type="AlphaFoldDB" id="A0A7U6GIS5"/>
<dbReference type="OrthoDB" id="5589314at2"/>
<dbReference type="PROSITE" id="PS51677">
    <property type="entry name" value="NODB"/>
    <property type="match status" value="1"/>
</dbReference>
<dbReference type="RefSeq" id="WP_041067172.1">
    <property type="nucleotide sequence ID" value="NZ_AP012273.1"/>
</dbReference>
<evidence type="ECO:0000313" key="3">
    <source>
        <dbReference type="Proteomes" id="UP000031631"/>
    </source>
</evidence>
<dbReference type="SUPFAM" id="SSF88713">
    <property type="entry name" value="Glycoside hydrolase/deacetylase"/>
    <property type="match status" value="1"/>
</dbReference>
<feature type="domain" description="NodB homology" evidence="1">
    <location>
        <begin position="1"/>
        <end position="241"/>
    </location>
</feature>
<proteinExistence type="predicted"/>
<gene>
    <name evidence="2" type="ORF">TBH_C1483</name>
</gene>
<dbReference type="GO" id="GO:0016810">
    <property type="term" value="F:hydrolase activity, acting on carbon-nitrogen (but not peptide) bonds"/>
    <property type="evidence" value="ECO:0007669"/>
    <property type="project" value="InterPro"/>
</dbReference>
<name>A0A7U6GIS5_9GAMM</name>
<evidence type="ECO:0000259" key="1">
    <source>
        <dbReference type="PROSITE" id="PS51677"/>
    </source>
</evidence>
<dbReference type="InterPro" id="IPR002509">
    <property type="entry name" value="NODB_dom"/>
</dbReference>
<reference evidence="2 3" key="1">
    <citation type="journal article" date="2014" name="PLoS ONE">
        <title>Physiological and genomic features of a novel sulfur-oxidizing gammaproteobacterium belonging to a previously uncultivated symbiotic lineage isolated from a hydrothermal vent.</title>
        <authorList>
            <person name="Nunoura T."/>
            <person name="Takaki Y."/>
            <person name="Kazama H."/>
            <person name="Kakuta J."/>
            <person name="Shimamura S."/>
            <person name="Makita H."/>
            <person name="Hirai M."/>
            <person name="Miyazaki M."/>
            <person name="Takai K."/>
        </authorList>
    </citation>
    <scope>NUCLEOTIDE SEQUENCE [LARGE SCALE GENOMIC DNA]</scope>
    <source>
        <strain evidence="2 3">Hiromi1</strain>
    </source>
</reference>